<dbReference type="EMBL" id="CP036269">
    <property type="protein sequence ID" value="QDT44961.1"/>
    <property type="molecule type" value="Genomic_DNA"/>
</dbReference>
<sequence>MRLLLQVIAVFMFVGWLMSFRESLLAGIFVCATAFALFAVSTNNFRIKVRKLLKVARNVSAKASMWSLCFLFLVLLIVPVWLWMDASFQSAYTWARIDLRIPDETGQVFLNLNAMGASFLEEVGKPTFYQRTHSLSVLGPRIGVMIFIMCGSAVSLLLAGTHIILKGASRMYLLGFTLVVCGFVAVIDQQDNLLWYAARQRISRDLPRFESVLEPLLQKWPTKSGTLPGIGKYFAHEQRPGKLTPLGKTQYKTHETFGADIVQLPDGGVSFALGPHYLFLLEYHPPESGPLEKVPGKYWTSHLIRSERIAEGWYLTQYESVHN</sequence>
<feature type="transmembrane region" description="Helical" evidence="1">
    <location>
        <begin position="27"/>
        <end position="45"/>
    </location>
</feature>
<keyword evidence="3" id="KW-1185">Reference proteome</keyword>
<dbReference type="AlphaFoldDB" id="A0A517RM41"/>
<evidence type="ECO:0000256" key="1">
    <source>
        <dbReference type="SAM" id="Phobius"/>
    </source>
</evidence>
<evidence type="ECO:0000313" key="2">
    <source>
        <dbReference type="EMBL" id="QDT44961.1"/>
    </source>
</evidence>
<reference evidence="2 3" key="1">
    <citation type="submission" date="2019-02" db="EMBL/GenBank/DDBJ databases">
        <title>Deep-cultivation of Planctomycetes and their phenomic and genomic characterization uncovers novel biology.</title>
        <authorList>
            <person name="Wiegand S."/>
            <person name="Jogler M."/>
            <person name="Boedeker C."/>
            <person name="Pinto D."/>
            <person name="Vollmers J."/>
            <person name="Rivas-Marin E."/>
            <person name="Kohn T."/>
            <person name="Peeters S.H."/>
            <person name="Heuer A."/>
            <person name="Rast P."/>
            <person name="Oberbeckmann S."/>
            <person name="Bunk B."/>
            <person name="Jeske O."/>
            <person name="Meyerdierks A."/>
            <person name="Storesund J.E."/>
            <person name="Kallscheuer N."/>
            <person name="Luecker S."/>
            <person name="Lage O.M."/>
            <person name="Pohl T."/>
            <person name="Merkel B.J."/>
            <person name="Hornburger P."/>
            <person name="Mueller R.-W."/>
            <person name="Bruemmer F."/>
            <person name="Labrenz M."/>
            <person name="Spormann A.M."/>
            <person name="Op den Camp H."/>
            <person name="Overmann J."/>
            <person name="Amann R."/>
            <person name="Jetten M.S.M."/>
            <person name="Mascher T."/>
            <person name="Medema M.H."/>
            <person name="Devos D.P."/>
            <person name="Kaster A.-K."/>
            <person name="Ovreas L."/>
            <person name="Rohde M."/>
            <person name="Galperin M.Y."/>
            <person name="Jogler C."/>
        </authorList>
    </citation>
    <scope>NUCLEOTIDE SEQUENCE [LARGE SCALE GENOMIC DNA]</scope>
    <source>
        <strain evidence="2 3">Pan241w</strain>
    </source>
</reference>
<keyword evidence="1" id="KW-1133">Transmembrane helix</keyword>
<accession>A0A517RM41</accession>
<keyword evidence="1" id="KW-0472">Membrane</keyword>
<name>A0A517RM41_9PLAN</name>
<dbReference type="Proteomes" id="UP000317171">
    <property type="component" value="Chromosome"/>
</dbReference>
<dbReference type="KEGG" id="gaz:Pan241w_50780"/>
<evidence type="ECO:0000313" key="3">
    <source>
        <dbReference type="Proteomes" id="UP000317171"/>
    </source>
</evidence>
<feature type="transmembrane region" description="Helical" evidence="1">
    <location>
        <begin position="138"/>
        <end position="159"/>
    </location>
</feature>
<feature type="transmembrane region" description="Helical" evidence="1">
    <location>
        <begin position="65"/>
        <end position="84"/>
    </location>
</feature>
<protein>
    <submittedName>
        <fullName evidence="2">Uncharacterized protein</fullName>
    </submittedName>
</protein>
<gene>
    <name evidence="2" type="ORF">Pan241w_50780</name>
</gene>
<organism evidence="2 3">
    <name type="scientific">Gimesia alba</name>
    <dbReference type="NCBI Taxonomy" id="2527973"/>
    <lineage>
        <taxon>Bacteria</taxon>
        <taxon>Pseudomonadati</taxon>
        <taxon>Planctomycetota</taxon>
        <taxon>Planctomycetia</taxon>
        <taxon>Planctomycetales</taxon>
        <taxon>Planctomycetaceae</taxon>
        <taxon>Gimesia</taxon>
    </lineage>
</organism>
<proteinExistence type="predicted"/>
<feature type="transmembrane region" description="Helical" evidence="1">
    <location>
        <begin position="171"/>
        <end position="187"/>
    </location>
</feature>
<keyword evidence="1" id="KW-0812">Transmembrane</keyword>